<gene>
    <name evidence="2" type="ORF">BLNAU_19693</name>
</gene>
<reference evidence="2 3" key="1">
    <citation type="journal article" date="2022" name="bioRxiv">
        <title>Genomics of Preaxostyla Flagellates Illuminates Evolutionary Transitions and the Path Towards Mitochondrial Loss.</title>
        <authorList>
            <person name="Novak L.V.F."/>
            <person name="Treitli S.C."/>
            <person name="Pyrih J."/>
            <person name="Halakuc P."/>
            <person name="Pipaliya S.V."/>
            <person name="Vacek V."/>
            <person name="Brzon O."/>
            <person name="Soukal P."/>
            <person name="Eme L."/>
            <person name="Dacks J.B."/>
            <person name="Karnkowska A."/>
            <person name="Elias M."/>
            <person name="Hampl V."/>
        </authorList>
    </citation>
    <scope>NUCLEOTIDE SEQUENCE [LARGE SCALE GENOMIC DNA]</scope>
    <source>
        <strain evidence="2">NAU3</strain>
        <tissue evidence="2">Gut</tissue>
    </source>
</reference>
<proteinExistence type="predicted"/>
<protein>
    <submittedName>
        <fullName evidence="2">Uncharacterized protein</fullName>
    </submittedName>
</protein>
<dbReference type="EMBL" id="JARBJD010000263">
    <property type="protein sequence ID" value="KAK2945364.1"/>
    <property type="molecule type" value="Genomic_DNA"/>
</dbReference>
<name>A0ABQ9X0S3_9EUKA</name>
<evidence type="ECO:0000256" key="1">
    <source>
        <dbReference type="SAM" id="MobiDB-lite"/>
    </source>
</evidence>
<dbReference type="Proteomes" id="UP001281761">
    <property type="component" value="Unassembled WGS sequence"/>
</dbReference>
<sequence>MRCVRVERFYTPLLEEGLEDTSEMISQHNNERIADYTRQVLIIRPIGAKLIPVMEFSREYQPVVKDRFKQFICYHRKNISDDACSSDSEHSIDVEKAAEKGEIGGQYMEESSSELEDD</sequence>
<evidence type="ECO:0000313" key="2">
    <source>
        <dbReference type="EMBL" id="KAK2945364.1"/>
    </source>
</evidence>
<evidence type="ECO:0000313" key="3">
    <source>
        <dbReference type="Proteomes" id="UP001281761"/>
    </source>
</evidence>
<feature type="compositionally biased region" description="Basic and acidic residues" evidence="1">
    <location>
        <begin position="87"/>
        <end position="102"/>
    </location>
</feature>
<comment type="caution">
    <text evidence="2">The sequence shown here is derived from an EMBL/GenBank/DDBJ whole genome shotgun (WGS) entry which is preliminary data.</text>
</comment>
<organism evidence="2 3">
    <name type="scientific">Blattamonas nauphoetae</name>
    <dbReference type="NCBI Taxonomy" id="2049346"/>
    <lineage>
        <taxon>Eukaryota</taxon>
        <taxon>Metamonada</taxon>
        <taxon>Preaxostyla</taxon>
        <taxon>Oxymonadida</taxon>
        <taxon>Blattamonas</taxon>
    </lineage>
</organism>
<accession>A0ABQ9X0S3</accession>
<keyword evidence="3" id="KW-1185">Reference proteome</keyword>
<feature type="region of interest" description="Disordered" evidence="1">
    <location>
        <begin position="81"/>
        <end position="118"/>
    </location>
</feature>